<keyword evidence="2" id="KW-1185">Reference proteome</keyword>
<protein>
    <submittedName>
        <fullName evidence="1">4254_t:CDS:1</fullName>
    </submittedName>
</protein>
<dbReference type="InterPro" id="IPR016169">
    <property type="entry name" value="FAD-bd_PCMH_sub2"/>
</dbReference>
<accession>A0A9N9H1D4</accession>
<reference evidence="1" key="1">
    <citation type="submission" date="2021-06" db="EMBL/GenBank/DDBJ databases">
        <authorList>
            <person name="Kallberg Y."/>
            <person name="Tangrot J."/>
            <person name="Rosling A."/>
        </authorList>
    </citation>
    <scope>NUCLEOTIDE SEQUENCE</scope>
    <source>
        <strain evidence="1">AZ414A</strain>
    </source>
</reference>
<organism evidence="1 2">
    <name type="scientific">Diversispora eburnea</name>
    <dbReference type="NCBI Taxonomy" id="1213867"/>
    <lineage>
        <taxon>Eukaryota</taxon>
        <taxon>Fungi</taxon>
        <taxon>Fungi incertae sedis</taxon>
        <taxon>Mucoromycota</taxon>
        <taxon>Glomeromycotina</taxon>
        <taxon>Glomeromycetes</taxon>
        <taxon>Diversisporales</taxon>
        <taxon>Diversisporaceae</taxon>
        <taxon>Diversispora</taxon>
    </lineage>
</organism>
<feature type="non-terminal residue" evidence="1">
    <location>
        <position position="329"/>
    </location>
</feature>
<dbReference type="EMBL" id="CAJVPK010005603">
    <property type="protein sequence ID" value="CAG8645556.1"/>
    <property type="molecule type" value="Genomic_DNA"/>
</dbReference>
<dbReference type="InterPro" id="IPR010031">
    <property type="entry name" value="FAD_lactone_oxidase-like"/>
</dbReference>
<evidence type="ECO:0000313" key="1">
    <source>
        <dbReference type="EMBL" id="CAG8645556.1"/>
    </source>
</evidence>
<dbReference type="PANTHER" id="PTHR43762">
    <property type="entry name" value="L-GULONOLACTONE OXIDASE"/>
    <property type="match status" value="1"/>
</dbReference>
<dbReference type="GO" id="GO:0050660">
    <property type="term" value="F:flavin adenine dinucleotide binding"/>
    <property type="evidence" value="ECO:0007669"/>
    <property type="project" value="InterPro"/>
</dbReference>
<name>A0A9N9H1D4_9GLOM</name>
<dbReference type="OrthoDB" id="610608at2759"/>
<comment type="caution">
    <text evidence="1">The sequence shown here is derived from an EMBL/GenBank/DDBJ whole genome shotgun (WGS) entry which is preliminary data.</text>
</comment>
<dbReference type="Gene3D" id="3.30.465.10">
    <property type="match status" value="1"/>
</dbReference>
<dbReference type="Proteomes" id="UP000789706">
    <property type="component" value="Unassembled WGS sequence"/>
</dbReference>
<dbReference type="SUPFAM" id="SSF56176">
    <property type="entry name" value="FAD-binding/transporter-associated domain-like"/>
    <property type="match status" value="1"/>
</dbReference>
<dbReference type="PANTHER" id="PTHR43762:SF1">
    <property type="entry name" value="D-ARABINONO-1,4-LACTONE OXIDASE"/>
    <property type="match status" value="1"/>
</dbReference>
<evidence type="ECO:0000313" key="2">
    <source>
        <dbReference type="Proteomes" id="UP000789706"/>
    </source>
</evidence>
<dbReference type="AlphaFoldDB" id="A0A9N9H1D4"/>
<sequence>TSINEINYVLRNNNPQLALLSATVPDFIRAAGVVATRSHGAKTALSIMSDQVVSMKIVAADGKAYEFSLFGIIYSMTFCTEPMFNLHMIDTLPLAKDFFVPSVVKQLFESSDSLQIFYWPFNSFDEQLNSTKDKIWVKQWVRTDEKPTLSPEEFAAINVLEDNFSLLANIAYKIMFLNAENTPAITSMLWNEGPGSFSSNNILQAPDSIHFMSSLTKNLPMNLFGSTRALLAPNFDPDPNAIYCFIEMASYHFTPDFQTFVSPFEQKWIQNYNVKLHWAKEWEYVPNIKSYLYQAYKEQIVTFEKIREKYDLNKLFFDNESFARNFRWC</sequence>
<dbReference type="GO" id="GO:0016899">
    <property type="term" value="F:oxidoreductase activity, acting on the CH-OH group of donors, oxygen as acceptor"/>
    <property type="evidence" value="ECO:0007669"/>
    <property type="project" value="InterPro"/>
</dbReference>
<gene>
    <name evidence="1" type="ORF">DEBURN_LOCUS11301</name>
</gene>
<proteinExistence type="predicted"/>
<dbReference type="InterPro" id="IPR036318">
    <property type="entry name" value="FAD-bd_PCMH-like_sf"/>
</dbReference>